<feature type="transmembrane region" description="Helical" evidence="6">
    <location>
        <begin position="68"/>
        <end position="88"/>
    </location>
</feature>
<dbReference type="GO" id="GO:0005886">
    <property type="term" value="C:plasma membrane"/>
    <property type="evidence" value="ECO:0007669"/>
    <property type="project" value="UniProtKB-SubCell"/>
</dbReference>
<feature type="transmembrane region" description="Helical" evidence="6">
    <location>
        <begin position="184"/>
        <end position="206"/>
    </location>
</feature>
<reference evidence="7" key="1">
    <citation type="submission" date="2016-10" db="EMBL/GenBank/DDBJ databases">
        <title>Sequence of Gallionella enrichment culture.</title>
        <authorList>
            <person name="Poehlein A."/>
            <person name="Muehling M."/>
            <person name="Daniel R."/>
        </authorList>
    </citation>
    <scope>NUCLEOTIDE SEQUENCE</scope>
</reference>
<gene>
    <name evidence="7" type="ORF">GALL_426270</name>
</gene>
<evidence type="ECO:0000256" key="6">
    <source>
        <dbReference type="SAM" id="Phobius"/>
    </source>
</evidence>
<feature type="transmembrane region" description="Helical" evidence="6">
    <location>
        <begin position="132"/>
        <end position="152"/>
    </location>
</feature>
<evidence type="ECO:0000256" key="3">
    <source>
        <dbReference type="ARBA" id="ARBA00022692"/>
    </source>
</evidence>
<keyword evidence="3 6" id="KW-0812">Transmembrane</keyword>
<keyword evidence="5 6" id="KW-0472">Membrane</keyword>
<dbReference type="Pfam" id="PF09678">
    <property type="entry name" value="Caa3_CtaG"/>
    <property type="match status" value="1"/>
</dbReference>
<evidence type="ECO:0000256" key="1">
    <source>
        <dbReference type="ARBA" id="ARBA00004651"/>
    </source>
</evidence>
<keyword evidence="2" id="KW-1003">Cell membrane</keyword>
<evidence type="ECO:0000256" key="2">
    <source>
        <dbReference type="ARBA" id="ARBA00022475"/>
    </source>
</evidence>
<evidence type="ECO:0000313" key="7">
    <source>
        <dbReference type="EMBL" id="OIQ75705.1"/>
    </source>
</evidence>
<feature type="transmembrane region" description="Helical" evidence="6">
    <location>
        <begin position="100"/>
        <end position="120"/>
    </location>
</feature>
<evidence type="ECO:0000256" key="5">
    <source>
        <dbReference type="ARBA" id="ARBA00023136"/>
    </source>
</evidence>
<name>A0A1J5PW54_9ZZZZ</name>
<comment type="caution">
    <text evidence="7">The sequence shown here is derived from an EMBL/GenBank/DDBJ whole genome shotgun (WGS) entry which is preliminary data.</text>
</comment>
<organism evidence="7">
    <name type="scientific">mine drainage metagenome</name>
    <dbReference type="NCBI Taxonomy" id="410659"/>
    <lineage>
        <taxon>unclassified sequences</taxon>
        <taxon>metagenomes</taxon>
        <taxon>ecological metagenomes</taxon>
    </lineage>
</organism>
<sequence>MTNGRWTLLITIILASFLSLALIGDGRSSSVWDVIRICLLVIVIPLGLVAAVPANLLAQARGRWGLRWVDTPLVAPILTPVILALYFFTPLWGKVLGNGWLYLLSYPLLLLVGLVLHVGLKGSGREHSSASLGLQILLSLLDLMFDAIPGIVMRLSTHVIGSEFWTRPPRTTATALHHQSLAGAILWFVAEISDLPILAMVFIRWIRTDEAEARRIDAILDAKEPKEQ</sequence>
<proteinExistence type="predicted"/>
<dbReference type="InterPro" id="IPR019108">
    <property type="entry name" value="Caa3_assmbl_CtaG-rel"/>
</dbReference>
<dbReference type="EMBL" id="MLJW01002082">
    <property type="protein sequence ID" value="OIQ75705.1"/>
    <property type="molecule type" value="Genomic_DNA"/>
</dbReference>
<comment type="subcellular location">
    <subcellularLocation>
        <location evidence="1">Cell membrane</location>
        <topology evidence="1">Multi-pass membrane protein</topology>
    </subcellularLocation>
</comment>
<keyword evidence="4 6" id="KW-1133">Transmembrane helix</keyword>
<protein>
    <submittedName>
        <fullName evidence="7">Cytochrome c oxidase caa3 assembly factor (Caa3_CtaG)</fullName>
    </submittedName>
</protein>
<feature type="transmembrane region" description="Helical" evidence="6">
    <location>
        <begin position="34"/>
        <end position="56"/>
    </location>
</feature>
<dbReference type="AlphaFoldDB" id="A0A1J5PW54"/>
<evidence type="ECO:0000256" key="4">
    <source>
        <dbReference type="ARBA" id="ARBA00022989"/>
    </source>
</evidence>
<accession>A0A1J5PW54</accession>